<evidence type="ECO:0000313" key="18">
    <source>
        <dbReference type="Proteomes" id="UP000789342"/>
    </source>
</evidence>
<feature type="transmembrane region" description="Helical" evidence="15">
    <location>
        <begin position="377"/>
        <end position="396"/>
    </location>
</feature>
<gene>
    <name evidence="17" type="ORF">AMORRO_LOCUS272</name>
</gene>
<sequence>MTSTSDKTQTVTESNLPEAEVYQPGFPEDEAQRTERIRKLFDGFDYEKTGFLTRKNIQRGLKRLKNHPVRDKYASELLEKCDTSADGVVDFKEFKAFVEEKEKELLKLFLQIDGSRDMRLQPEELEVALKKAGINCTKADLEKFIRVMDEDGNGVIEFSEWRDFLLLLPRDTTMFEIYEYYQMVGQVSFDGEVTVPPTDPKYLAAGAIAGAVSRTATAPLDRLKVYLQIQTAISKGVSNTNVKLPRSEVVMGSNNLTNAMREIYAGGVLNFFRGNGLNIAKIAPESAIKFFTYEKSKAIIAHMMGVQDSGSIGLSGRFLSGGFGGIASQFAIYPLETLKTRIMSSDRGSSYSPKGKVLWNTALEMWRVQGFRSFYKGLVPSLIGVFPYAAVDMSIYETLKLGYLKRVKMQLKGEDPIVPNALVSLSCGMVSGSVGAIIVYPLSLVRTRLQAQGTSGHPQKYSGAFDVIRKTYAEDRVRGFYKGLVPAMTKVVPAAAISYVVYDKCKSILSLQ</sequence>
<dbReference type="SUPFAM" id="SSF103506">
    <property type="entry name" value="Mitochondrial carrier"/>
    <property type="match status" value="1"/>
</dbReference>
<proteinExistence type="inferred from homology"/>
<keyword evidence="5" id="KW-0479">Metal-binding</keyword>
<dbReference type="CDD" id="cd00051">
    <property type="entry name" value="EFh"/>
    <property type="match status" value="1"/>
</dbReference>
<evidence type="ECO:0000256" key="3">
    <source>
        <dbReference type="ARBA" id="ARBA00022448"/>
    </source>
</evidence>
<keyword evidence="9 15" id="KW-1133">Transmembrane helix</keyword>
<feature type="repeat" description="Solcar" evidence="12">
    <location>
        <begin position="419"/>
        <end position="508"/>
    </location>
</feature>
<feature type="repeat" description="Solcar" evidence="12">
    <location>
        <begin position="312"/>
        <end position="402"/>
    </location>
</feature>
<keyword evidence="18" id="KW-1185">Reference proteome</keyword>
<feature type="repeat" description="Solcar" evidence="12">
    <location>
        <begin position="197"/>
        <end position="299"/>
    </location>
</feature>
<dbReference type="Gene3D" id="1.50.40.10">
    <property type="entry name" value="Mitochondrial carrier domain"/>
    <property type="match status" value="1"/>
</dbReference>
<feature type="domain" description="EF-hand" evidence="16">
    <location>
        <begin position="136"/>
        <end position="171"/>
    </location>
</feature>
<dbReference type="PROSITE" id="PS00018">
    <property type="entry name" value="EF_HAND_1"/>
    <property type="match status" value="2"/>
</dbReference>
<evidence type="ECO:0000256" key="8">
    <source>
        <dbReference type="ARBA" id="ARBA00022837"/>
    </source>
</evidence>
<evidence type="ECO:0000256" key="11">
    <source>
        <dbReference type="ARBA" id="ARBA00023136"/>
    </source>
</evidence>
<feature type="domain" description="EF-hand" evidence="16">
    <location>
        <begin position="32"/>
        <end position="67"/>
    </location>
</feature>
<name>A0A9N8V7C9_9GLOM</name>
<feature type="domain" description="EF-hand" evidence="16">
    <location>
        <begin position="69"/>
        <end position="104"/>
    </location>
</feature>
<dbReference type="InterPro" id="IPR011992">
    <property type="entry name" value="EF-hand-dom_pair"/>
</dbReference>
<evidence type="ECO:0000256" key="14">
    <source>
        <dbReference type="SAM" id="MobiDB-lite"/>
    </source>
</evidence>
<evidence type="ECO:0000256" key="6">
    <source>
        <dbReference type="ARBA" id="ARBA00022737"/>
    </source>
</evidence>
<evidence type="ECO:0000256" key="12">
    <source>
        <dbReference type="PROSITE-ProRule" id="PRU00282"/>
    </source>
</evidence>
<comment type="similarity">
    <text evidence="2 13">Belongs to the mitochondrial carrier (TC 2.A.29) family.</text>
</comment>
<evidence type="ECO:0000256" key="5">
    <source>
        <dbReference type="ARBA" id="ARBA00022723"/>
    </source>
</evidence>
<organism evidence="17 18">
    <name type="scientific">Acaulospora morrowiae</name>
    <dbReference type="NCBI Taxonomy" id="94023"/>
    <lineage>
        <taxon>Eukaryota</taxon>
        <taxon>Fungi</taxon>
        <taxon>Fungi incertae sedis</taxon>
        <taxon>Mucoromycota</taxon>
        <taxon>Glomeromycotina</taxon>
        <taxon>Glomeromycetes</taxon>
        <taxon>Diversisporales</taxon>
        <taxon>Acaulosporaceae</taxon>
        <taxon>Acaulospora</taxon>
    </lineage>
</organism>
<keyword evidence="4 12" id="KW-0812">Transmembrane</keyword>
<dbReference type="GO" id="GO:0005509">
    <property type="term" value="F:calcium ion binding"/>
    <property type="evidence" value="ECO:0007669"/>
    <property type="project" value="InterPro"/>
</dbReference>
<keyword evidence="6" id="KW-0677">Repeat</keyword>
<dbReference type="InterPro" id="IPR023395">
    <property type="entry name" value="MCP_dom_sf"/>
</dbReference>
<dbReference type="Pfam" id="PF00153">
    <property type="entry name" value="Mito_carr"/>
    <property type="match status" value="3"/>
</dbReference>
<keyword evidence="7" id="KW-0999">Mitochondrion inner membrane</keyword>
<evidence type="ECO:0000256" key="13">
    <source>
        <dbReference type="RuleBase" id="RU000488"/>
    </source>
</evidence>
<dbReference type="GO" id="GO:0005743">
    <property type="term" value="C:mitochondrial inner membrane"/>
    <property type="evidence" value="ECO:0007669"/>
    <property type="project" value="UniProtKB-SubCell"/>
</dbReference>
<dbReference type="Pfam" id="PF13499">
    <property type="entry name" value="EF-hand_7"/>
    <property type="match status" value="2"/>
</dbReference>
<keyword evidence="10" id="KW-0496">Mitochondrion</keyword>
<dbReference type="InterPro" id="IPR018108">
    <property type="entry name" value="MCP_transmembrane"/>
</dbReference>
<dbReference type="PROSITE" id="PS50920">
    <property type="entry name" value="SOLCAR"/>
    <property type="match status" value="3"/>
</dbReference>
<keyword evidence="11 12" id="KW-0472">Membrane</keyword>
<dbReference type="PANTHER" id="PTHR24089">
    <property type="entry name" value="SOLUTE CARRIER FAMILY 25"/>
    <property type="match status" value="1"/>
</dbReference>
<dbReference type="GO" id="GO:0055085">
    <property type="term" value="P:transmembrane transport"/>
    <property type="evidence" value="ECO:0007669"/>
    <property type="project" value="InterPro"/>
</dbReference>
<dbReference type="InterPro" id="IPR002048">
    <property type="entry name" value="EF_hand_dom"/>
</dbReference>
<dbReference type="SUPFAM" id="SSF47473">
    <property type="entry name" value="EF-hand"/>
    <property type="match status" value="1"/>
</dbReference>
<evidence type="ECO:0000256" key="2">
    <source>
        <dbReference type="ARBA" id="ARBA00006375"/>
    </source>
</evidence>
<evidence type="ECO:0000256" key="4">
    <source>
        <dbReference type="ARBA" id="ARBA00022692"/>
    </source>
</evidence>
<evidence type="ECO:0000256" key="10">
    <source>
        <dbReference type="ARBA" id="ARBA00023128"/>
    </source>
</evidence>
<evidence type="ECO:0000256" key="1">
    <source>
        <dbReference type="ARBA" id="ARBA00004448"/>
    </source>
</evidence>
<dbReference type="FunFam" id="1.50.40.10:FF:000016">
    <property type="entry name" value="Solute carrier family 25 member 23"/>
    <property type="match status" value="1"/>
</dbReference>
<evidence type="ECO:0000256" key="15">
    <source>
        <dbReference type="SAM" id="Phobius"/>
    </source>
</evidence>
<feature type="transmembrane region" description="Helical" evidence="15">
    <location>
        <begin position="417"/>
        <end position="442"/>
    </location>
</feature>
<dbReference type="InterPro" id="IPR018247">
    <property type="entry name" value="EF_Hand_1_Ca_BS"/>
</dbReference>
<comment type="subcellular location">
    <subcellularLocation>
        <location evidence="1">Mitochondrion inner membrane</location>
        <topology evidence="1">Multi-pass membrane protein</topology>
    </subcellularLocation>
</comment>
<evidence type="ECO:0000256" key="9">
    <source>
        <dbReference type="ARBA" id="ARBA00022989"/>
    </source>
</evidence>
<feature type="compositionally biased region" description="Polar residues" evidence="14">
    <location>
        <begin position="1"/>
        <end position="15"/>
    </location>
</feature>
<accession>A0A9N8V7C9</accession>
<dbReference type="OrthoDB" id="270584at2759"/>
<evidence type="ECO:0000259" key="16">
    <source>
        <dbReference type="PROSITE" id="PS50222"/>
    </source>
</evidence>
<dbReference type="PRINTS" id="PR00926">
    <property type="entry name" value="MITOCARRIER"/>
</dbReference>
<evidence type="ECO:0000256" key="7">
    <source>
        <dbReference type="ARBA" id="ARBA00022792"/>
    </source>
</evidence>
<dbReference type="InterPro" id="IPR002067">
    <property type="entry name" value="MCP"/>
</dbReference>
<dbReference type="PROSITE" id="PS50222">
    <property type="entry name" value="EF_HAND_2"/>
    <property type="match status" value="3"/>
</dbReference>
<dbReference type="EMBL" id="CAJVPV010000066">
    <property type="protein sequence ID" value="CAG8440874.1"/>
    <property type="molecule type" value="Genomic_DNA"/>
</dbReference>
<evidence type="ECO:0000313" key="17">
    <source>
        <dbReference type="EMBL" id="CAG8440874.1"/>
    </source>
</evidence>
<dbReference type="SMART" id="SM00054">
    <property type="entry name" value="EFh"/>
    <property type="match status" value="4"/>
</dbReference>
<keyword evidence="8" id="KW-0106">Calcium</keyword>
<keyword evidence="3 13" id="KW-0813">Transport</keyword>
<comment type="caution">
    <text evidence="17">The sequence shown here is derived from an EMBL/GenBank/DDBJ whole genome shotgun (WGS) entry which is preliminary data.</text>
</comment>
<dbReference type="Proteomes" id="UP000789342">
    <property type="component" value="Unassembled WGS sequence"/>
</dbReference>
<protein>
    <submittedName>
        <fullName evidence="17">8052_t:CDS:1</fullName>
    </submittedName>
</protein>
<reference evidence="17" key="1">
    <citation type="submission" date="2021-06" db="EMBL/GenBank/DDBJ databases">
        <authorList>
            <person name="Kallberg Y."/>
            <person name="Tangrot J."/>
            <person name="Rosling A."/>
        </authorList>
    </citation>
    <scope>NUCLEOTIDE SEQUENCE</scope>
    <source>
        <strain evidence="17">CL551</strain>
    </source>
</reference>
<feature type="region of interest" description="Disordered" evidence="14">
    <location>
        <begin position="1"/>
        <end position="29"/>
    </location>
</feature>
<dbReference type="Gene3D" id="1.10.238.10">
    <property type="entry name" value="EF-hand"/>
    <property type="match status" value="1"/>
</dbReference>
<dbReference type="AlphaFoldDB" id="A0A9N8V7C9"/>